<dbReference type="PATRIC" id="fig|999432.5.peg.271"/>
<reference evidence="1" key="1">
    <citation type="submission" date="2012-01" db="EMBL/GenBank/DDBJ databases">
        <title>The Genome Sequence of Treponema denticola H-22.</title>
        <authorList>
            <consortium name="The Broad Institute Genome Sequencing Platform"/>
            <person name="Earl A."/>
            <person name="Ward D."/>
            <person name="Feldgarden M."/>
            <person name="Gevers D."/>
            <person name="Blanton J.M."/>
            <person name="Fenno C.J."/>
            <person name="Baranova O.V."/>
            <person name="Mathney J."/>
            <person name="Dewhirst F.E."/>
            <person name="Izard J."/>
            <person name="Young S.K."/>
            <person name="Zeng Q."/>
            <person name="Gargeya S."/>
            <person name="Fitzgerald M."/>
            <person name="Haas B."/>
            <person name="Abouelleil A."/>
            <person name="Alvarado L."/>
            <person name="Arachchi H.M."/>
            <person name="Berlin A."/>
            <person name="Chapman S.B."/>
            <person name="Gearin G."/>
            <person name="Goldberg J."/>
            <person name="Griggs A."/>
            <person name="Gujja S."/>
            <person name="Hansen M."/>
            <person name="Heiman D."/>
            <person name="Howarth C."/>
            <person name="Larimer J."/>
            <person name="Lui A."/>
            <person name="MacDonald P.J.P."/>
            <person name="McCowen C."/>
            <person name="Montmayeur A."/>
            <person name="Murphy C."/>
            <person name="Neiman D."/>
            <person name="Pearson M."/>
            <person name="Priest M."/>
            <person name="Roberts A."/>
            <person name="Saif S."/>
            <person name="Shea T."/>
            <person name="Sisk P."/>
            <person name="Stolte C."/>
            <person name="Sykes S."/>
            <person name="Wortman J."/>
            <person name="Nusbaum C."/>
            <person name="Birren B."/>
        </authorList>
    </citation>
    <scope>NUCLEOTIDE SEQUENCE [LARGE SCALE GENOMIC DNA]</scope>
    <source>
        <strain evidence="1">H-22</strain>
    </source>
</reference>
<dbReference type="AlphaFoldDB" id="A0A0E2E7M9"/>
<accession>A0A0E2E7M9</accession>
<gene>
    <name evidence="1" type="ORF">HMPREF9726_00263</name>
</gene>
<sequence length="202" mass="22654">MKVKLNGQEIKLKLEQEITIGDVLGNIEQECRNHKSTITQVLVNGNELTLNELDELFQDSHQMEINIELFTTSGEDIRTLLKGLGDEFIKNSEEIEKIPIKVQTGNDVEIIKTIETFSINLAKLYETAKLFDIAEINEDLKLGEMTLCEYQREISSNLDAIINAIEDTDTVEISDIAEYELAPLVKKLGNGLLSIKAGGDEK</sequence>
<organism evidence="1">
    <name type="scientific">Treponema denticola H-22</name>
    <dbReference type="NCBI Taxonomy" id="999432"/>
    <lineage>
        <taxon>Bacteria</taxon>
        <taxon>Pseudomonadati</taxon>
        <taxon>Spirochaetota</taxon>
        <taxon>Spirochaetia</taxon>
        <taxon>Spirochaetales</taxon>
        <taxon>Treponemataceae</taxon>
        <taxon>Treponema</taxon>
    </lineage>
</organism>
<dbReference type="EMBL" id="AGDV01000001">
    <property type="protein sequence ID" value="EMB36071.1"/>
    <property type="molecule type" value="Genomic_DNA"/>
</dbReference>
<dbReference type="Proteomes" id="UP000011705">
    <property type="component" value="Chromosome"/>
</dbReference>
<proteinExistence type="predicted"/>
<name>A0A0E2E7M9_TREDN</name>
<dbReference type="RefSeq" id="WP_002671277.1">
    <property type="nucleotide sequence ID" value="NZ_CM001795.1"/>
</dbReference>
<comment type="caution">
    <text evidence="1">The sequence shown here is derived from an EMBL/GenBank/DDBJ whole genome shotgun (WGS) entry which is preliminary data.</text>
</comment>
<evidence type="ECO:0000313" key="1">
    <source>
        <dbReference type="EMBL" id="EMB36071.1"/>
    </source>
</evidence>
<protein>
    <submittedName>
        <fullName evidence="1">Uncharacterized protein</fullName>
    </submittedName>
</protein>
<dbReference type="HOGENOM" id="CLU_1383650_0_0_12"/>